<keyword evidence="3" id="KW-1185">Reference proteome</keyword>
<evidence type="ECO:0000256" key="1">
    <source>
        <dbReference type="SAM" id="MobiDB-lite"/>
    </source>
</evidence>
<feature type="compositionally biased region" description="Basic residues" evidence="1">
    <location>
        <begin position="144"/>
        <end position="159"/>
    </location>
</feature>
<organism evidence="2 3">
    <name type="scientific">Tanacetum coccineum</name>
    <dbReference type="NCBI Taxonomy" id="301880"/>
    <lineage>
        <taxon>Eukaryota</taxon>
        <taxon>Viridiplantae</taxon>
        <taxon>Streptophyta</taxon>
        <taxon>Embryophyta</taxon>
        <taxon>Tracheophyta</taxon>
        <taxon>Spermatophyta</taxon>
        <taxon>Magnoliopsida</taxon>
        <taxon>eudicotyledons</taxon>
        <taxon>Gunneridae</taxon>
        <taxon>Pentapetalae</taxon>
        <taxon>asterids</taxon>
        <taxon>campanulids</taxon>
        <taxon>Asterales</taxon>
        <taxon>Asteraceae</taxon>
        <taxon>Asteroideae</taxon>
        <taxon>Anthemideae</taxon>
        <taxon>Anthemidinae</taxon>
        <taxon>Tanacetum</taxon>
    </lineage>
</organism>
<name>A0ABQ4WXH8_9ASTR</name>
<sequence>MWNPSFFKLENAVHLNKDEGILGLKTTWFPHTADCVILLAVYSSFKSGRKLMSWRRYDGDCRDSDDCANLPGRILRQPIEGLLWNLGMVGCKRTSASQKKVIYDAESREENGGVVGHSRISLYGLKGNRKLKKAGTDIQEKDKKKAKSKQFQARSRKGQSQKSAKQENTT</sequence>
<gene>
    <name evidence="2" type="ORF">Tco_0652184</name>
</gene>
<protein>
    <submittedName>
        <fullName evidence="2">Uncharacterized protein</fullName>
    </submittedName>
</protein>
<comment type="caution">
    <text evidence="2">The sequence shown here is derived from an EMBL/GenBank/DDBJ whole genome shotgun (WGS) entry which is preliminary data.</text>
</comment>
<proteinExistence type="predicted"/>
<feature type="compositionally biased region" description="Polar residues" evidence="1">
    <location>
        <begin position="160"/>
        <end position="170"/>
    </location>
</feature>
<feature type="region of interest" description="Disordered" evidence="1">
    <location>
        <begin position="132"/>
        <end position="170"/>
    </location>
</feature>
<dbReference type="Proteomes" id="UP001151760">
    <property type="component" value="Unassembled WGS sequence"/>
</dbReference>
<reference evidence="2" key="2">
    <citation type="submission" date="2022-01" db="EMBL/GenBank/DDBJ databases">
        <authorList>
            <person name="Yamashiro T."/>
            <person name="Shiraishi A."/>
            <person name="Satake H."/>
            <person name="Nakayama K."/>
        </authorList>
    </citation>
    <scope>NUCLEOTIDE SEQUENCE</scope>
</reference>
<accession>A0ABQ4WXH8</accession>
<reference evidence="2" key="1">
    <citation type="journal article" date="2022" name="Int. J. Mol. Sci.">
        <title>Draft Genome of Tanacetum Coccineum: Genomic Comparison of Closely Related Tanacetum-Family Plants.</title>
        <authorList>
            <person name="Yamashiro T."/>
            <person name="Shiraishi A."/>
            <person name="Nakayama K."/>
            <person name="Satake H."/>
        </authorList>
    </citation>
    <scope>NUCLEOTIDE SEQUENCE</scope>
</reference>
<dbReference type="EMBL" id="BQNB010009003">
    <property type="protein sequence ID" value="GJS57400.1"/>
    <property type="molecule type" value="Genomic_DNA"/>
</dbReference>
<evidence type="ECO:0000313" key="3">
    <source>
        <dbReference type="Proteomes" id="UP001151760"/>
    </source>
</evidence>
<feature type="compositionally biased region" description="Basic and acidic residues" evidence="1">
    <location>
        <begin position="134"/>
        <end position="143"/>
    </location>
</feature>
<evidence type="ECO:0000313" key="2">
    <source>
        <dbReference type="EMBL" id="GJS57400.1"/>
    </source>
</evidence>